<evidence type="ECO:0000256" key="1">
    <source>
        <dbReference type="ARBA" id="ARBA00022723"/>
    </source>
</evidence>
<reference evidence="5 6" key="1">
    <citation type="journal article" date="2025" name="Microbiol. Resour. Announc.">
        <title>Draft genome sequences for Neonectria magnoliae and Neonectria punicea, canker pathogens of Liriodendron tulipifera and Acer saccharum in West Virginia.</title>
        <authorList>
            <person name="Petronek H.M."/>
            <person name="Kasson M.T."/>
            <person name="Metheny A.M."/>
            <person name="Stauder C.M."/>
            <person name="Lovett B."/>
            <person name="Lynch S.C."/>
            <person name="Garnas J.R."/>
            <person name="Kasson L.R."/>
            <person name="Stajich J.E."/>
        </authorList>
    </citation>
    <scope>NUCLEOTIDE SEQUENCE [LARGE SCALE GENOMIC DNA]</scope>
    <source>
        <strain evidence="5 6">NRRL 64653</strain>
    </source>
</reference>
<dbReference type="SUPFAM" id="SSF52768">
    <property type="entry name" value="Arginase/deacetylase"/>
    <property type="match status" value="1"/>
</dbReference>
<dbReference type="Proteomes" id="UP001498476">
    <property type="component" value="Unassembled WGS sequence"/>
</dbReference>
<comment type="similarity">
    <text evidence="4">Belongs to the arginase family.</text>
</comment>
<proteinExistence type="inferred from homology"/>
<evidence type="ECO:0000313" key="5">
    <source>
        <dbReference type="EMBL" id="KAK7423927.1"/>
    </source>
</evidence>
<dbReference type="Gene3D" id="3.40.800.10">
    <property type="entry name" value="Ureohydrolase domain"/>
    <property type="match status" value="1"/>
</dbReference>
<dbReference type="PANTHER" id="PTHR43782:SF3">
    <property type="entry name" value="ARGINASE"/>
    <property type="match status" value="1"/>
</dbReference>
<dbReference type="Pfam" id="PF00491">
    <property type="entry name" value="Arginase"/>
    <property type="match status" value="1"/>
</dbReference>
<evidence type="ECO:0000256" key="2">
    <source>
        <dbReference type="ARBA" id="ARBA00022801"/>
    </source>
</evidence>
<keyword evidence="6" id="KW-1185">Reference proteome</keyword>
<accession>A0ABR1HRU2</accession>
<gene>
    <name evidence="5" type="ORF">QQX98_000799</name>
</gene>
<dbReference type="InterPro" id="IPR006035">
    <property type="entry name" value="Ureohydrolase"/>
</dbReference>
<dbReference type="PROSITE" id="PS51409">
    <property type="entry name" value="ARGINASE_2"/>
    <property type="match status" value="1"/>
</dbReference>
<sequence>MAPAKSITVISSPYHLGARDKAVGAGPTILIKAGLITALREQGFAVNVVELEPVDDFDGEIARLFELLRRTSKIVTQAVDAGSFPIILSGNCSAAVGVAAGLSTSNEFLRRKIMPACVWFDAHDDFNTPDSLASGYLDSMPVAMLGGEVWKTLLSSVPGFQPMDLKKSFVHVGMRDVTELERARVVDAGFSVIWGDANRHVDFRTELQGTLEDKDMGETMVHVDLDCLDTSVGVVNKFSAPGGLLEEDLVGCLEMLPRKIRPSALTVASYDPSFDEDGRIPPVAIKGLLAFVRSLASQGIVVCASVKGERNSRSSWL</sequence>
<dbReference type="PANTHER" id="PTHR43782">
    <property type="entry name" value="ARGINASE"/>
    <property type="match status" value="1"/>
</dbReference>
<name>A0ABR1HRU2_9HYPO</name>
<evidence type="ECO:0008006" key="7">
    <source>
        <dbReference type="Google" id="ProtNLM"/>
    </source>
</evidence>
<organism evidence="5 6">
    <name type="scientific">Neonectria punicea</name>
    <dbReference type="NCBI Taxonomy" id="979145"/>
    <lineage>
        <taxon>Eukaryota</taxon>
        <taxon>Fungi</taxon>
        <taxon>Dikarya</taxon>
        <taxon>Ascomycota</taxon>
        <taxon>Pezizomycotina</taxon>
        <taxon>Sordariomycetes</taxon>
        <taxon>Hypocreomycetidae</taxon>
        <taxon>Hypocreales</taxon>
        <taxon>Nectriaceae</taxon>
        <taxon>Neonectria</taxon>
    </lineage>
</organism>
<keyword evidence="1" id="KW-0479">Metal-binding</keyword>
<protein>
    <recommendedName>
        <fullName evidence="7">Arginase</fullName>
    </recommendedName>
</protein>
<dbReference type="CDD" id="cd09999">
    <property type="entry name" value="Arginase-like_1"/>
    <property type="match status" value="1"/>
</dbReference>
<keyword evidence="2" id="KW-0378">Hydrolase</keyword>
<comment type="caution">
    <text evidence="5">The sequence shown here is derived from an EMBL/GenBank/DDBJ whole genome shotgun (WGS) entry which is preliminary data.</text>
</comment>
<evidence type="ECO:0000256" key="4">
    <source>
        <dbReference type="PROSITE-ProRule" id="PRU00742"/>
    </source>
</evidence>
<evidence type="ECO:0000313" key="6">
    <source>
        <dbReference type="Proteomes" id="UP001498476"/>
    </source>
</evidence>
<dbReference type="EMBL" id="JAZAVJ010000007">
    <property type="protein sequence ID" value="KAK7423927.1"/>
    <property type="molecule type" value="Genomic_DNA"/>
</dbReference>
<evidence type="ECO:0000256" key="3">
    <source>
        <dbReference type="ARBA" id="ARBA00023211"/>
    </source>
</evidence>
<dbReference type="InterPro" id="IPR023696">
    <property type="entry name" value="Ureohydrolase_dom_sf"/>
</dbReference>
<keyword evidence="3" id="KW-0464">Manganese</keyword>